<evidence type="ECO:0000313" key="2">
    <source>
        <dbReference type="EMBL" id="CAD9269162.1"/>
    </source>
</evidence>
<sequence>MADFVDDFLDAFEESDDEAEATAAAAEGDPRVRLLELALLDGDAAALAPLRQELASDDDEDLAATLEAIAAVLEGRFADALGSPIATPLLRRYVADEDDGPEEILDALRRRVYAAVGKGPGAALRAVGCLAVGVAAFNVFLQVNYTGPLLEVPELEAFVLPPIFEDVRTEGEAKAAEEAAKEQKDDNANAEAEKEPTQLEDETAQGVERGPELDVTPGHAAVARAAVRLLAADGLDPYALAGVPQMLLVARAVFHSLGLPRLSFWHVSVEVGAPQVRGSTPKVLTPAQAETARARLELCEYDKAPLAAGALPAPAALAAA</sequence>
<gene>
    <name evidence="2" type="ORF">PPAR1163_LOCUS27599</name>
</gene>
<evidence type="ECO:0000256" key="1">
    <source>
        <dbReference type="SAM" id="MobiDB-lite"/>
    </source>
</evidence>
<name>A0A7S1UIE3_9STRA</name>
<feature type="region of interest" description="Disordered" evidence="1">
    <location>
        <begin position="171"/>
        <end position="214"/>
    </location>
</feature>
<reference evidence="2" key="1">
    <citation type="submission" date="2021-01" db="EMBL/GenBank/DDBJ databases">
        <authorList>
            <person name="Corre E."/>
            <person name="Pelletier E."/>
            <person name="Niang G."/>
            <person name="Scheremetjew M."/>
            <person name="Finn R."/>
            <person name="Kale V."/>
            <person name="Holt S."/>
            <person name="Cochrane G."/>
            <person name="Meng A."/>
            <person name="Brown T."/>
            <person name="Cohen L."/>
        </authorList>
    </citation>
    <scope>NUCLEOTIDE SEQUENCE</scope>
    <source>
        <strain evidence="2">CCMP2877</strain>
    </source>
</reference>
<proteinExistence type="predicted"/>
<dbReference type="AlphaFoldDB" id="A0A7S1UIE3"/>
<protein>
    <submittedName>
        <fullName evidence="2">Uncharacterized protein</fullName>
    </submittedName>
</protein>
<dbReference type="EMBL" id="HBGJ01043818">
    <property type="protein sequence ID" value="CAD9269162.1"/>
    <property type="molecule type" value="Transcribed_RNA"/>
</dbReference>
<accession>A0A7S1UIE3</accession>
<feature type="compositionally biased region" description="Basic and acidic residues" evidence="1">
    <location>
        <begin position="171"/>
        <end position="197"/>
    </location>
</feature>
<organism evidence="2">
    <name type="scientific">Phaeomonas parva</name>
    <dbReference type="NCBI Taxonomy" id="124430"/>
    <lineage>
        <taxon>Eukaryota</taxon>
        <taxon>Sar</taxon>
        <taxon>Stramenopiles</taxon>
        <taxon>Ochrophyta</taxon>
        <taxon>Pinguiophyceae</taxon>
        <taxon>Pinguiochrysidales</taxon>
        <taxon>Pinguiochrysidaceae</taxon>
        <taxon>Phaeomonas</taxon>
    </lineage>
</organism>